<reference evidence="1" key="1">
    <citation type="submission" date="2016-07" db="EMBL/GenBank/DDBJ databases">
        <authorList>
            <person name="Bretaudeau A."/>
        </authorList>
    </citation>
    <scope>NUCLEOTIDE SEQUENCE</scope>
    <source>
        <strain evidence="1">Rice</strain>
        <tissue evidence="1">Whole body</tissue>
    </source>
</reference>
<protein>
    <submittedName>
        <fullName evidence="1">SFRICE_031983</fullName>
    </submittedName>
</protein>
<evidence type="ECO:0000313" key="1">
    <source>
        <dbReference type="EMBL" id="SOQ51659.1"/>
    </source>
</evidence>
<accession>A0A2H1WF15</accession>
<organism evidence="1">
    <name type="scientific">Spodoptera frugiperda</name>
    <name type="common">Fall armyworm</name>
    <dbReference type="NCBI Taxonomy" id="7108"/>
    <lineage>
        <taxon>Eukaryota</taxon>
        <taxon>Metazoa</taxon>
        <taxon>Ecdysozoa</taxon>
        <taxon>Arthropoda</taxon>
        <taxon>Hexapoda</taxon>
        <taxon>Insecta</taxon>
        <taxon>Pterygota</taxon>
        <taxon>Neoptera</taxon>
        <taxon>Endopterygota</taxon>
        <taxon>Lepidoptera</taxon>
        <taxon>Glossata</taxon>
        <taxon>Ditrysia</taxon>
        <taxon>Noctuoidea</taxon>
        <taxon>Noctuidae</taxon>
        <taxon>Amphipyrinae</taxon>
        <taxon>Spodoptera</taxon>
    </lineage>
</organism>
<dbReference type="EMBL" id="ODYU01008240">
    <property type="protein sequence ID" value="SOQ51659.1"/>
    <property type="molecule type" value="Genomic_DNA"/>
</dbReference>
<proteinExistence type="predicted"/>
<dbReference type="AlphaFoldDB" id="A0A2H1WF15"/>
<name>A0A2H1WF15_SPOFR</name>
<sequence length="184" mass="20197">MRLTFSVKIFSYVVGASTNIRFHIHVTPIPEKTICRTYKELIRVRITPATVTVQLFSSVVSKGEFVVGISTAGLISRFNECRGTYAVNAAHYLRNSRNDNKDSGLGGAFSTTPNITTMSALPSWILDFIVKSNVHGKGLGTHVLEIHNYRGPSAVAFGISNPPDKRGDYSKPCLMHKSHDADSK</sequence>
<gene>
    <name evidence="1" type="ORF">SFRICE_031983</name>
</gene>